<feature type="compositionally biased region" description="Low complexity" evidence="1">
    <location>
        <begin position="435"/>
        <end position="454"/>
    </location>
</feature>
<feature type="compositionally biased region" description="Basic and acidic residues" evidence="1">
    <location>
        <begin position="484"/>
        <end position="504"/>
    </location>
</feature>
<keyword evidence="2" id="KW-0812">Transmembrane</keyword>
<feature type="region of interest" description="Disordered" evidence="1">
    <location>
        <begin position="393"/>
        <end position="504"/>
    </location>
</feature>
<dbReference type="Proteomes" id="UP000054498">
    <property type="component" value="Unassembled WGS sequence"/>
</dbReference>
<organism evidence="4 5">
    <name type="scientific">Monoraphidium neglectum</name>
    <dbReference type="NCBI Taxonomy" id="145388"/>
    <lineage>
        <taxon>Eukaryota</taxon>
        <taxon>Viridiplantae</taxon>
        <taxon>Chlorophyta</taxon>
        <taxon>core chlorophytes</taxon>
        <taxon>Chlorophyceae</taxon>
        <taxon>CS clade</taxon>
        <taxon>Sphaeropleales</taxon>
        <taxon>Selenastraceae</taxon>
        <taxon>Monoraphidium</taxon>
    </lineage>
</organism>
<dbReference type="GO" id="GO:0007186">
    <property type="term" value="P:G protein-coupled receptor signaling pathway"/>
    <property type="evidence" value="ECO:0007669"/>
    <property type="project" value="InterPro"/>
</dbReference>
<feature type="transmembrane region" description="Helical" evidence="2">
    <location>
        <begin position="96"/>
        <end position="114"/>
    </location>
</feature>
<evidence type="ECO:0000259" key="3">
    <source>
        <dbReference type="Pfam" id="PF10192"/>
    </source>
</evidence>
<keyword evidence="5" id="KW-1185">Reference proteome</keyword>
<evidence type="ECO:0000256" key="2">
    <source>
        <dbReference type="SAM" id="Phobius"/>
    </source>
</evidence>
<dbReference type="OrthoDB" id="514505at2759"/>
<dbReference type="Pfam" id="PF10192">
    <property type="entry name" value="GPR180-TMEM145_TM"/>
    <property type="match status" value="1"/>
</dbReference>
<dbReference type="EMBL" id="KK102791">
    <property type="protein sequence ID" value="KIY96909.1"/>
    <property type="molecule type" value="Genomic_DNA"/>
</dbReference>
<dbReference type="GeneID" id="25728276"/>
<dbReference type="AlphaFoldDB" id="A0A0D2LZS7"/>
<feature type="transmembrane region" description="Helical" evidence="2">
    <location>
        <begin position="12"/>
        <end position="37"/>
    </location>
</feature>
<evidence type="ECO:0000313" key="5">
    <source>
        <dbReference type="Proteomes" id="UP000054498"/>
    </source>
</evidence>
<feature type="domain" description="GPR180/TMEM145 transmembrane" evidence="3">
    <location>
        <begin position="49"/>
        <end position="171"/>
    </location>
</feature>
<proteinExistence type="predicted"/>
<keyword evidence="2" id="KW-1133">Transmembrane helix</keyword>
<dbReference type="GO" id="GO:0019236">
    <property type="term" value="P:response to pheromone"/>
    <property type="evidence" value="ECO:0007669"/>
    <property type="project" value="InterPro"/>
</dbReference>
<feature type="transmembrane region" description="Helical" evidence="2">
    <location>
        <begin position="167"/>
        <end position="187"/>
    </location>
</feature>
<sequence length="504" mass="53467">MDTPEDPDLDVGWAVTSAAVRCAAWWLLWGGTVALGVRLRGSRSRGWTLYRVLLAVLTAQALKMSAYLAYADSFRRGDAPVTTSRLFLAYIPFREAAQAAFLGLLLLLASGFSITRADMGAHKAKVVGIPAILLVTGVVTGVLYTQFTDAVSDDVDVLSMAPWEQALWFVCTLLNMACLMLAWVYAFDIIAQEMEALDAQEAFNKRSGPADNGAPAAPSGEAAGAAPHAAAANEFDEALGREGVTAYKQLLGAGQNASHIAGADVEAQEFETVADRLNFEIKKNLRFSFGVGAYLIATMCALLLPIYMNVVVQGLVVFLQFLVQLGFMAALVWIFRPVEDSPYLMVGSSLEHAEELGVADLGTALGLDGDGDDDDGDDGRHLRGAVELGAVPHHGAKQEQRQQQQQPKAPPRAPRPAGGSGAPSDAGGSGRRDQSGAGAAPARLPLSSSASDLLQPPPGLPPDVNSTLFRTFLAATGSSHMQSSKRDNKPQARDKQNPPKPLTE</sequence>
<feature type="transmembrane region" description="Helical" evidence="2">
    <location>
        <begin position="49"/>
        <end position="70"/>
    </location>
</feature>
<accession>A0A0D2LZS7</accession>
<reference evidence="4 5" key="1">
    <citation type="journal article" date="2013" name="BMC Genomics">
        <title>Reconstruction of the lipid metabolism for the microalga Monoraphidium neglectum from its genome sequence reveals characteristics suitable for biofuel production.</title>
        <authorList>
            <person name="Bogen C."/>
            <person name="Al-Dilaimi A."/>
            <person name="Albersmeier A."/>
            <person name="Wichmann J."/>
            <person name="Grundmann M."/>
            <person name="Rupp O."/>
            <person name="Lauersen K.J."/>
            <person name="Blifernez-Klassen O."/>
            <person name="Kalinowski J."/>
            <person name="Goesmann A."/>
            <person name="Mussgnug J.H."/>
            <person name="Kruse O."/>
        </authorList>
    </citation>
    <scope>NUCLEOTIDE SEQUENCE [LARGE SCALE GENOMIC DNA]</scope>
    <source>
        <strain evidence="4 5">SAG 48.87</strain>
    </source>
</reference>
<dbReference type="RefSeq" id="XP_013895929.1">
    <property type="nucleotide sequence ID" value="XM_014040475.1"/>
</dbReference>
<protein>
    <recommendedName>
        <fullName evidence="3">GPR180/TMEM145 transmembrane domain-containing protein</fullName>
    </recommendedName>
</protein>
<feature type="transmembrane region" description="Helical" evidence="2">
    <location>
        <begin position="126"/>
        <end position="147"/>
    </location>
</feature>
<gene>
    <name evidence="4" type="ORF">MNEG_11052</name>
</gene>
<keyword evidence="2" id="KW-0472">Membrane</keyword>
<dbReference type="KEGG" id="mng:MNEG_11052"/>
<feature type="transmembrane region" description="Helical" evidence="2">
    <location>
        <begin position="314"/>
        <end position="335"/>
    </location>
</feature>
<name>A0A0D2LZS7_9CHLO</name>
<evidence type="ECO:0000313" key="4">
    <source>
        <dbReference type="EMBL" id="KIY96909.1"/>
    </source>
</evidence>
<dbReference type="InterPro" id="IPR019336">
    <property type="entry name" value="GPR180/TMEM145_TM"/>
</dbReference>
<evidence type="ECO:0000256" key="1">
    <source>
        <dbReference type="SAM" id="MobiDB-lite"/>
    </source>
</evidence>
<feature type="transmembrane region" description="Helical" evidence="2">
    <location>
        <begin position="287"/>
        <end position="308"/>
    </location>
</feature>